<protein>
    <submittedName>
        <fullName evidence="5">Dehydrogenase</fullName>
    </submittedName>
</protein>
<dbReference type="InterPro" id="IPR055170">
    <property type="entry name" value="GFO_IDH_MocA-like_dom"/>
</dbReference>
<dbReference type="InterPro" id="IPR050463">
    <property type="entry name" value="Gfo/Idh/MocA_oxidrdct_glycsds"/>
</dbReference>
<evidence type="ECO:0000313" key="6">
    <source>
        <dbReference type="Proteomes" id="UP000776164"/>
    </source>
</evidence>
<proteinExistence type="predicted"/>
<dbReference type="SUPFAM" id="SSF55347">
    <property type="entry name" value="Glyceraldehyde-3-phosphate dehydrogenase-like, C-terminal domain"/>
    <property type="match status" value="1"/>
</dbReference>
<evidence type="ECO:0000259" key="3">
    <source>
        <dbReference type="Pfam" id="PF01408"/>
    </source>
</evidence>
<dbReference type="PANTHER" id="PTHR43818">
    <property type="entry name" value="BCDNA.GH03377"/>
    <property type="match status" value="1"/>
</dbReference>
<evidence type="ECO:0000256" key="1">
    <source>
        <dbReference type="ARBA" id="ARBA00023002"/>
    </source>
</evidence>
<accession>A0ABS2L288</accession>
<dbReference type="Gene3D" id="3.30.360.10">
    <property type="entry name" value="Dihydrodipicolinate Reductase, domain 2"/>
    <property type="match status" value="1"/>
</dbReference>
<reference evidence="5 6" key="1">
    <citation type="submission" date="2021-01" db="EMBL/GenBank/DDBJ databases">
        <title>Sequencing the genomes of 1000 actinobacteria strains.</title>
        <authorList>
            <person name="Klenk H.-P."/>
        </authorList>
    </citation>
    <scope>NUCLEOTIDE SEQUENCE [LARGE SCALE GENOMIC DNA]</scope>
    <source>
        <strain evidence="5 6">DSM 13057</strain>
    </source>
</reference>
<dbReference type="EMBL" id="JAFBBU010000001">
    <property type="protein sequence ID" value="MBM7471205.1"/>
    <property type="molecule type" value="Genomic_DNA"/>
</dbReference>
<evidence type="ECO:0000259" key="4">
    <source>
        <dbReference type="Pfam" id="PF22725"/>
    </source>
</evidence>
<organism evidence="5 6">
    <name type="scientific">Subtercola frigoramans</name>
    <dbReference type="NCBI Taxonomy" id="120298"/>
    <lineage>
        <taxon>Bacteria</taxon>
        <taxon>Bacillati</taxon>
        <taxon>Actinomycetota</taxon>
        <taxon>Actinomycetes</taxon>
        <taxon>Micrococcales</taxon>
        <taxon>Microbacteriaceae</taxon>
        <taxon>Subtercola</taxon>
    </lineage>
</organism>
<name>A0ABS2L288_9MICO</name>
<dbReference type="PANTHER" id="PTHR43818:SF11">
    <property type="entry name" value="BCDNA.GH03377"/>
    <property type="match status" value="1"/>
</dbReference>
<keyword evidence="2" id="KW-0520">NAD</keyword>
<dbReference type="InterPro" id="IPR000683">
    <property type="entry name" value="Gfo/Idh/MocA-like_OxRdtase_N"/>
</dbReference>
<keyword evidence="1" id="KW-0560">Oxidoreductase</keyword>
<dbReference type="Pfam" id="PF01408">
    <property type="entry name" value="GFO_IDH_MocA"/>
    <property type="match status" value="1"/>
</dbReference>
<keyword evidence="6" id="KW-1185">Reference proteome</keyword>
<dbReference type="RefSeq" id="WP_205107021.1">
    <property type="nucleotide sequence ID" value="NZ_BAAAHT010000012.1"/>
</dbReference>
<dbReference type="Pfam" id="PF22725">
    <property type="entry name" value="GFO_IDH_MocA_C3"/>
    <property type="match status" value="1"/>
</dbReference>
<feature type="domain" description="Gfo/Idh/MocA-like oxidoreductase N-terminal" evidence="3">
    <location>
        <begin position="9"/>
        <end position="129"/>
    </location>
</feature>
<dbReference type="SUPFAM" id="SSF51735">
    <property type="entry name" value="NAD(P)-binding Rossmann-fold domains"/>
    <property type="match status" value="1"/>
</dbReference>
<sequence>MTNSSKTPLNVALVGHGFMGAAHSQGWRVAPRFFDLAYEPRMEVVVGQNPDRVEVAREKFGWQRGSTDWRSVIDDPAIDVVDICTPGGSHADIAIAALDAGKHVICEKPLANTLAQAEVMTEAAERASTRGVRSLVGFSYRRLPAAVLARQFIEQGRLGEIRQIRAEYRQDWLTDENAPITWRLDRALAGSGPLSDLGAHLVDMVHFLTQSTINAVSATSTTFVRERPLLADRRGLGGTASNERGEVTVEDAVWFTAKLGTTAVASFEATRFATGRKNAFRIEVSGSRGALYFDVENLNELHFYDGTVAPAEQGFTRILVTEPGHPFVSAWWPAGHVLGWEHAFSHQIADFVSAISSGENPSPSFADGLRVQRVLAATQSSAQNNSAWVRLDSSAPA</sequence>
<evidence type="ECO:0000313" key="5">
    <source>
        <dbReference type="EMBL" id="MBM7471205.1"/>
    </source>
</evidence>
<dbReference type="Gene3D" id="3.40.50.720">
    <property type="entry name" value="NAD(P)-binding Rossmann-like Domain"/>
    <property type="match status" value="1"/>
</dbReference>
<gene>
    <name evidence="5" type="ORF">JOE66_000839</name>
</gene>
<comment type="caution">
    <text evidence="5">The sequence shown here is derived from an EMBL/GenBank/DDBJ whole genome shotgun (WGS) entry which is preliminary data.</text>
</comment>
<dbReference type="InterPro" id="IPR036291">
    <property type="entry name" value="NAD(P)-bd_dom_sf"/>
</dbReference>
<feature type="domain" description="GFO/IDH/MocA-like oxidoreductase" evidence="4">
    <location>
        <begin position="149"/>
        <end position="291"/>
    </location>
</feature>
<evidence type="ECO:0000256" key="2">
    <source>
        <dbReference type="ARBA" id="ARBA00023027"/>
    </source>
</evidence>
<dbReference type="Proteomes" id="UP000776164">
    <property type="component" value="Unassembled WGS sequence"/>
</dbReference>